<evidence type="ECO:0000256" key="1">
    <source>
        <dbReference type="ARBA" id="ARBA00022491"/>
    </source>
</evidence>
<feature type="domain" description="HTH tetR-type" evidence="5">
    <location>
        <begin position="19"/>
        <end position="58"/>
    </location>
</feature>
<dbReference type="Gene3D" id="1.10.357.10">
    <property type="entry name" value="Tetracycline Repressor, domain 2"/>
    <property type="match status" value="1"/>
</dbReference>
<sequence>MPTEDTEPTSERLSRAVWRTVAEDGIEGTSVRRVAQHAGCTTGLIMHHFGSRGAMLKHAREVLYKRTEERANIAENTHQSPRFRLKEVLCGVLPLDTERKHEARVWAGFAATALSDDAMRKIHVSGNRRWLHRIARIISTCTPDASTDSVKISAIQLIAATEGLALLASLDPETYSAEIQESILAMEVDNTLRKMASPPSAHIE</sequence>
<dbReference type="InterPro" id="IPR036271">
    <property type="entry name" value="Tet_transcr_reg_TetR-rel_C_sf"/>
</dbReference>
<proteinExistence type="predicted"/>
<dbReference type="Proteomes" id="UP000023703">
    <property type="component" value="Chromosome"/>
</dbReference>
<evidence type="ECO:0000256" key="2">
    <source>
        <dbReference type="ARBA" id="ARBA00023015"/>
    </source>
</evidence>
<dbReference type="SUPFAM" id="SSF46689">
    <property type="entry name" value="Homeodomain-like"/>
    <property type="match status" value="1"/>
</dbReference>
<evidence type="ECO:0000256" key="3">
    <source>
        <dbReference type="ARBA" id="ARBA00023125"/>
    </source>
</evidence>
<gene>
    <name evidence="7" type="ORF">CGLY_05810</name>
</gene>
<dbReference type="GO" id="GO:0000976">
    <property type="term" value="F:transcription cis-regulatory region binding"/>
    <property type="evidence" value="ECO:0007669"/>
    <property type="project" value="TreeGrafter"/>
</dbReference>
<dbReference type="PANTHER" id="PTHR30055:SF228">
    <property type="entry name" value="TRANSCRIPTIONAL REGULATOR-RELATED"/>
    <property type="match status" value="1"/>
</dbReference>
<dbReference type="EMBL" id="CP006842">
    <property type="protein sequence ID" value="AHW63610.1"/>
    <property type="molecule type" value="Genomic_DNA"/>
</dbReference>
<dbReference type="OrthoDB" id="4408384at2"/>
<evidence type="ECO:0000313" key="8">
    <source>
        <dbReference type="Proteomes" id="UP000023703"/>
    </source>
</evidence>
<accession>X5E837</accession>
<dbReference type="HOGENOM" id="CLU_069356_15_10_11"/>
<feature type="domain" description="BetI-type transcriptional repressor C-terminal" evidence="6">
    <location>
        <begin position="81"/>
        <end position="192"/>
    </location>
</feature>
<protein>
    <submittedName>
        <fullName evidence="7">Transcriptional regulator, TetR-family</fullName>
    </submittedName>
</protein>
<dbReference type="Pfam" id="PF00440">
    <property type="entry name" value="TetR_N"/>
    <property type="match status" value="1"/>
</dbReference>
<dbReference type="STRING" id="1404245.CGLY_05810"/>
<keyword evidence="4" id="KW-0804">Transcription</keyword>
<dbReference type="eggNOG" id="COG1309">
    <property type="taxonomic scope" value="Bacteria"/>
</dbReference>
<keyword evidence="1" id="KW-0678">Repressor</keyword>
<keyword evidence="2" id="KW-0805">Transcription regulation</keyword>
<dbReference type="KEGG" id="cgy:CGLY_05810"/>
<keyword evidence="3" id="KW-0238">DNA-binding</keyword>
<dbReference type="InterPro" id="IPR039538">
    <property type="entry name" value="BetI_C"/>
</dbReference>
<dbReference type="PANTHER" id="PTHR30055">
    <property type="entry name" value="HTH-TYPE TRANSCRIPTIONAL REGULATOR RUTR"/>
    <property type="match status" value="1"/>
</dbReference>
<reference evidence="7 8" key="1">
    <citation type="journal article" date="2015" name="Int. J. Syst. Evol. Microbiol.">
        <title>Revisiting Corynebacterium glyciniphilum (ex Kubota et al., 1972) sp. nov., nom. rev., isolated from putrefied banana.</title>
        <authorList>
            <person name="Al-Dilaimi A."/>
            <person name="Bednarz H."/>
            <person name="Lomker A."/>
            <person name="Niehaus K."/>
            <person name="Kalinowski J."/>
            <person name="Ruckert C."/>
        </authorList>
    </citation>
    <scope>NUCLEOTIDE SEQUENCE [LARGE SCALE GENOMIC DNA]</scope>
    <source>
        <strain evidence="7">AJ 3170</strain>
    </source>
</reference>
<name>X5E837_9CORY</name>
<dbReference type="RefSeq" id="WP_081803799.1">
    <property type="nucleotide sequence ID" value="NZ_CP006842.1"/>
</dbReference>
<dbReference type="GO" id="GO:0003700">
    <property type="term" value="F:DNA-binding transcription factor activity"/>
    <property type="evidence" value="ECO:0007669"/>
    <property type="project" value="TreeGrafter"/>
</dbReference>
<dbReference type="Pfam" id="PF13977">
    <property type="entry name" value="TetR_C_6"/>
    <property type="match status" value="1"/>
</dbReference>
<dbReference type="InterPro" id="IPR050109">
    <property type="entry name" value="HTH-type_TetR-like_transc_reg"/>
</dbReference>
<evidence type="ECO:0000259" key="6">
    <source>
        <dbReference type="Pfam" id="PF13977"/>
    </source>
</evidence>
<evidence type="ECO:0000313" key="7">
    <source>
        <dbReference type="EMBL" id="AHW63610.1"/>
    </source>
</evidence>
<dbReference type="InterPro" id="IPR009057">
    <property type="entry name" value="Homeodomain-like_sf"/>
</dbReference>
<evidence type="ECO:0000256" key="4">
    <source>
        <dbReference type="ARBA" id="ARBA00023163"/>
    </source>
</evidence>
<organism evidence="7 8">
    <name type="scientific">Corynebacterium glyciniphilum AJ 3170</name>
    <dbReference type="NCBI Taxonomy" id="1404245"/>
    <lineage>
        <taxon>Bacteria</taxon>
        <taxon>Bacillati</taxon>
        <taxon>Actinomycetota</taxon>
        <taxon>Actinomycetes</taxon>
        <taxon>Mycobacteriales</taxon>
        <taxon>Corynebacteriaceae</taxon>
        <taxon>Corynebacterium</taxon>
    </lineage>
</organism>
<keyword evidence="8" id="KW-1185">Reference proteome</keyword>
<dbReference type="AlphaFoldDB" id="X5E837"/>
<dbReference type="SUPFAM" id="SSF48498">
    <property type="entry name" value="Tetracyclin repressor-like, C-terminal domain"/>
    <property type="match status" value="1"/>
</dbReference>
<dbReference type="InterPro" id="IPR001647">
    <property type="entry name" value="HTH_TetR"/>
</dbReference>
<evidence type="ECO:0000259" key="5">
    <source>
        <dbReference type="Pfam" id="PF00440"/>
    </source>
</evidence>